<organism evidence="1 2">
    <name type="scientific">Bacillus thuringiensis</name>
    <dbReference type="NCBI Taxonomy" id="1428"/>
    <lineage>
        <taxon>Bacteria</taxon>
        <taxon>Bacillati</taxon>
        <taxon>Bacillota</taxon>
        <taxon>Bacilli</taxon>
        <taxon>Bacillales</taxon>
        <taxon>Bacillaceae</taxon>
        <taxon>Bacillus</taxon>
        <taxon>Bacillus cereus group</taxon>
    </lineage>
</organism>
<sequence length="131" mass="15450">MAVYRNVQVNFWQDEFILDLTPEERYFYIYLLTGTKTKQCGIYILPKRVAELSFSGAPIGYEDEEDVCVFDIQFYKAGTVNRGSYEYDEIDDERRIVPKEVDKRFFSEMLYDVQVATGANLGHNESWRSKR</sequence>
<proteinExistence type="predicted"/>
<dbReference type="Proteomes" id="UP000194143">
    <property type="component" value="Chromosome"/>
</dbReference>
<accession>A0A1W6WWN0</accession>
<name>A0A1W6WWN0_BACTU</name>
<protein>
    <submittedName>
        <fullName evidence="1">MolR family transcriptional regulator</fullName>
    </submittedName>
</protein>
<evidence type="ECO:0000313" key="1">
    <source>
        <dbReference type="EMBL" id="ARP61002.1"/>
    </source>
</evidence>
<keyword evidence="2" id="KW-1185">Reference proteome</keyword>
<reference evidence="1 2" key="1">
    <citation type="submission" date="2017-04" db="EMBL/GenBank/DDBJ databases">
        <title>Complete Genome Sequence of Bacillus thuringiensis type Strain ATCC 10792.</title>
        <authorList>
            <person name="Oh D.-H."/>
            <person name="Park B.-J."/>
            <person name="Shuai W."/>
            <person name="Chelliah R."/>
        </authorList>
    </citation>
    <scope>NUCLEOTIDE SEQUENCE [LARGE SCALE GENOMIC DNA]</scope>
    <source>
        <strain evidence="1 2">ATCC 10792</strain>
    </source>
</reference>
<evidence type="ECO:0000313" key="2">
    <source>
        <dbReference type="Proteomes" id="UP000194143"/>
    </source>
</evidence>
<dbReference type="EMBL" id="CP021061">
    <property type="protein sequence ID" value="ARP61002.1"/>
    <property type="molecule type" value="Genomic_DNA"/>
</dbReference>
<gene>
    <name evidence="1" type="ORF">CAB88_16370</name>
</gene>
<dbReference type="AlphaFoldDB" id="A0A1W6WWN0"/>